<keyword evidence="4" id="KW-0255">Endonuclease</keyword>
<dbReference type="AlphaFoldDB" id="A0A229SCQ9"/>
<reference evidence="4 5" key="1">
    <citation type="submission" date="2017-07" db="EMBL/GenBank/DDBJ databases">
        <title>Amycolatopsis thailandensis Genome sequencing and assembly.</title>
        <authorList>
            <person name="Kaur N."/>
            <person name="Mayilraj S."/>
        </authorList>
    </citation>
    <scope>NUCLEOTIDE SEQUENCE [LARGE SCALE GENOMIC DNA]</scope>
    <source>
        <strain evidence="4 5">JCM 16380</strain>
    </source>
</reference>
<dbReference type="InterPro" id="IPR002711">
    <property type="entry name" value="HNH"/>
</dbReference>
<dbReference type="OrthoDB" id="3656171at2"/>
<dbReference type="RefSeq" id="WP_093933896.1">
    <property type="nucleotide sequence ID" value="NZ_NMQT01000036.1"/>
</dbReference>
<dbReference type="SMART" id="SM00507">
    <property type="entry name" value="HNHc"/>
    <property type="match status" value="1"/>
</dbReference>
<dbReference type="Gene3D" id="1.10.30.50">
    <property type="match status" value="1"/>
</dbReference>
<feature type="domain" description="HNH nuclease" evidence="3">
    <location>
        <begin position="330"/>
        <end position="381"/>
    </location>
</feature>
<feature type="region of interest" description="Disordered" evidence="2">
    <location>
        <begin position="165"/>
        <end position="187"/>
    </location>
</feature>
<comment type="similarity">
    <text evidence="1">Belongs to the Rv1128c/1148c/1588c/1702c/1945/3466 family.</text>
</comment>
<dbReference type="InterPro" id="IPR003615">
    <property type="entry name" value="HNH_nuc"/>
</dbReference>
<name>A0A229SCQ9_9PSEU</name>
<evidence type="ECO:0000256" key="2">
    <source>
        <dbReference type="SAM" id="MobiDB-lite"/>
    </source>
</evidence>
<dbReference type="Proteomes" id="UP000215223">
    <property type="component" value="Unassembled WGS sequence"/>
</dbReference>
<dbReference type="CDD" id="cd00085">
    <property type="entry name" value="HNHc"/>
    <property type="match status" value="1"/>
</dbReference>
<protein>
    <submittedName>
        <fullName evidence="4">HNH endonuclease</fullName>
    </submittedName>
</protein>
<comment type="caution">
    <text evidence="4">The sequence shown here is derived from an EMBL/GenBank/DDBJ whole genome shotgun (WGS) entry which is preliminary data.</text>
</comment>
<keyword evidence="4" id="KW-0540">Nuclease</keyword>
<accession>A0A229SCQ9</accession>
<dbReference type="GO" id="GO:0004519">
    <property type="term" value="F:endonuclease activity"/>
    <property type="evidence" value="ECO:0007669"/>
    <property type="project" value="UniProtKB-KW"/>
</dbReference>
<dbReference type="Pfam" id="PF02720">
    <property type="entry name" value="DUF222"/>
    <property type="match status" value="1"/>
</dbReference>
<keyword evidence="5" id="KW-1185">Reference proteome</keyword>
<evidence type="ECO:0000313" key="5">
    <source>
        <dbReference type="Proteomes" id="UP000215223"/>
    </source>
</evidence>
<proteinExistence type="inferred from homology"/>
<dbReference type="GO" id="GO:0008270">
    <property type="term" value="F:zinc ion binding"/>
    <property type="evidence" value="ECO:0007669"/>
    <property type="project" value="InterPro"/>
</dbReference>
<keyword evidence="4" id="KW-0378">Hydrolase</keyword>
<evidence type="ECO:0000259" key="3">
    <source>
        <dbReference type="SMART" id="SM00507"/>
    </source>
</evidence>
<organism evidence="4 5">
    <name type="scientific">Amycolatopsis thailandensis</name>
    <dbReference type="NCBI Taxonomy" id="589330"/>
    <lineage>
        <taxon>Bacteria</taxon>
        <taxon>Bacillati</taxon>
        <taxon>Actinomycetota</taxon>
        <taxon>Actinomycetes</taxon>
        <taxon>Pseudonocardiales</taxon>
        <taxon>Pseudonocardiaceae</taxon>
        <taxon>Amycolatopsis</taxon>
    </lineage>
</organism>
<evidence type="ECO:0000256" key="1">
    <source>
        <dbReference type="ARBA" id="ARBA00023450"/>
    </source>
</evidence>
<dbReference type="InterPro" id="IPR003870">
    <property type="entry name" value="DUF222"/>
</dbReference>
<dbReference type="Pfam" id="PF01844">
    <property type="entry name" value="HNH"/>
    <property type="match status" value="1"/>
</dbReference>
<dbReference type="GO" id="GO:0003676">
    <property type="term" value="F:nucleic acid binding"/>
    <property type="evidence" value="ECO:0007669"/>
    <property type="project" value="InterPro"/>
</dbReference>
<dbReference type="EMBL" id="NMQT01000036">
    <property type="protein sequence ID" value="OXM56707.1"/>
    <property type="molecule type" value="Genomic_DNA"/>
</dbReference>
<gene>
    <name evidence="4" type="ORF">CFP71_11860</name>
</gene>
<sequence length="421" mass="46530">MDFVADSDRPETTRTEWWRVDTAALHARKQELEVLKRRVDAEQNAILAEINARGVRGCSGHSTLAAMIFEDFLLSDKEARDRADRVLALYPGPSIGGDPEPPLAPLTAQAAEEGAVGGSQIDAIIRTLARIPSSVPEEEVRGGEKILVDLARRAGPRAIARAGRRLLDKLDPDGKEPRDEDPKDARPELRFVKHRDGTLGLKATLDLETYARLKSDLDPLAKPHKAIDGVRDSRTQDERYGDAFTDYVRLKTTSRNLPGQAGEATHILVTMSYEDLINDLGEARLDLVGPISATDARILACDARVRPGVLGTAGEPLDIGRSKRTVSLAQKYALTIRDGGCAFPGCDMPVPRCTAHHIVFWRHHGETKIDNLVLLCTKHHRLIHHSEWKVQIAQDGLPEFTAPAYLDPTGEPRRNTMYLRT</sequence>
<evidence type="ECO:0000313" key="4">
    <source>
        <dbReference type="EMBL" id="OXM56707.1"/>
    </source>
</evidence>